<evidence type="ECO:0000313" key="8">
    <source>
        <dbReference type="EMBL" id="MCW9708695.1"/>
    </source>
</evidence>
<dbReference type="InterPro" id="IPR015500">
    <property type="entry name" value="Peptidase_S8_subtilisin-rel"/>
</dbReference>
<keyword evidence="4 5" id="KW-0720">Serine protease</keyword>
<proteinExistence type="inferred from homology"/>
<dbReference type="InterPro" id="IPR000209">
    <property type="entry name" value="Peptidase_S8/S53_dom"/>
</dbReference>
<gene>
    <name evidence="8" type="ORF">J6I44_17680</name>
</gene>
<dbReference type="Gene3D" id="3.40.50.200">
    <property type="entry name" value="Peptidase S8/S53 domain"/>
    <property type="match status" value="1"/>
</dbReference>
<dbReference type="PROSITE" id="PS51892">
    <property type="entry name" value="SUBTILASE"/>
    <property type="match status" value="1"/>
</dbReference>
<dbReference type="EMBL" id="JAGGJA010000016">
    <property type="protein sequence ID" value="MCW9708695.1"/>
    <property type="molecule type" value="Genomic_DNA"/>
</dbReference>
<sequence>MANRILFGLLLLTFWILPVFSNAQQANYVSNKLLIKYETSQRLKLQSNSKAEVERFLRSAGAQNIKPLFDLTQRQQLRQKRSTRAQALLQIHEIIFSRDIDPLRLAAKVERMPGIAYAEPKYMRKLHLTPNDSTLEKFIDFHNFPEAWDLTTGNPEVTIAVVDGGVGYTHPELDDKLWINQDEVPATLRSQVDQDGDGTTTSTEIRQYLQQNGEDYDGDGNINLDDALHPGSPFINQIDDDQNGFSDDLFGWDFWASGSGGQVTTDNNPIHDGIDHGTHVAGIAAAETNNNAGIAGSGFDSRYMAIKAGGTQADPRSIGFGFEGILYAVEQGADIINCSWGGNGFSQVEQDIINYATEQGAVIISSAGNEAASQLSYPAGYSNVLSVGSVDTNNGVASYSNYGYNLDILTTGSGILSTTYGKSLTTKSGTSMAAPVVSGAAALLKAIHPNWSAERIAQQIRTSAVSIDNANTEIYTHKLGLGKLDAFEALNTNKPGLKVTDARFVNSEGSKLQLNQSGMVDISIVNVGASASGIQASLQSLTNNGIELSTSTASIPSLATGDSAKITFDLTINEGFNFREIPTFRLEVQNTNGTYTDFSIIQYDQLLFDIIDANRVKTSFGADGTIGFTHPLDGQGGVGFIPKIPVNGRLQEGNNMLFEGGLMVEINGQIYDAVRAEENQLSRDFIPLEIFTTNDGADAVSDLDGHASFAIQSDSIQRARLDLHTYSYNNPQLRNTVLVKYTLRNPSSFLSLEDVYIGLFNDWDIGNSANNSTTFIGSDSLLYLSEDSPSSNEPIVAVGHLGPVSSIFAIDNAIEGSQDSLTFGLYDGFTEAEKRVALKAQKQKTTIQQTDASAVVASGPYTLAPGAEVTVGFVYAFGENPNQLRDQIAQARSQKPFAVSATGLNEADTSPTETKLFQNYPNPFRSKTQIRFNLDEASHVTLTIYDVLGRKVQVLRNEEMEANAHFVTFDASGLSSGVYFIRLKTEFDMQTIPMTLIK</sequence>
<comment type="caution">
    <text evidence="8">The sequence shown here is derived from an EMBL/GenBank/DDBJ whole genome shotgun (WGS) entry which is preliminary data.</text>
</comment>
<keyword evidence="9" id="KW-1185">Reference proteome</keyword>
<comment type="similarity">
    <text evidence="1 5">Belongs to the peptidase S8 family.</text>
</comment>
<feature type="domain" description="Peptidase S8/S53" evidence="6">
    <location>
        <begin position="156"/>
        <end position="480"/>
    </location>
</feature>
<dbReference type="SUPFAM" id="SSF52743">
    <property type="entry name" value="Subtilisin-like"/>
    <property type="match status" value="1"/>
</dbReference>
<dbReference type="InterPro" id="IPR051048">
    <property type="entry name" value="Peptidase_S8/S53_subtilisin"/>
</dbReference>
<accession>A0ABT3PS62</accession>
<protein>
    <submittedName>
        <fullName evidence="8">S8 family peptidase</fullName>
    </submittedName>
</protein>
<feature type="active site" description="Charge relay system" evidence="5">
    <location>
        <position position="163"/>
    </location>
</feature>
<dbReference type="PROSITE" id="PS00138">
    <property type="entry name" value="SUBTILASE_SER"/>
    <property type="match status" value="1"/>
</dbReference>
<dbReference type="RefSeq" id="WP_265767499.1">
    <property type="nucleotide sequence ID" value="NZ_JAGGJA010000016.1"/>
</dbReference>
<evidence type="ECO:0000256" key="1">
    <source>
        <dbReference type="ARBA" id="ARBA00011073"/>
    </source>
</evidence>
<feature type="domain" description="Secretion system C-terminal sorting" evidence="7">
    <location>
        <begin position="920"/>
        <end position="986"/>
    </location>
</feature>
<evidence type="ECO:0000256" key="4">
    <source>
        <dbReference type="ARBA" id="ARBA00022825"/>
    </source>
</evidence>
<evidence type="ECO:0000259" key="6">
    <source>
        <dbReference type="Pfam" id="PF00082"/>
    </source>
</evidence>
<feature type="active site" description="Charge relay system" evidence="5">
    <location>
        <position position="276"/>
    </location>
</feature>
<dbReference type="PRINTS" id="PR00723">
    <property type="entry name" value="SUBTILISIN"/>
</dbReference>
<reference evidence="8 9" key="1">
    <citation type="submission" date="2021-03" db="EMBL/GenBank/DDBJ databases">
        <title>Aliifodinibius sp. nov., a new bacterium isolated from saline soil.</title>
        <authorList>
            <person name="Galisteo C."/>
            <person name="De La Haba R."/>
            <person name="Sanchez-Porro C."/>
            <person name="Ventosa A."/>
        </authorList>
    </citation>
    <scope>NUCLEOTIDE SEQUENCE [LARGE SCALE GENOMIC DNA]</scope>
    <source>
        <strain evidence="8 9">1BSP15-2V2</strain>
    </source>
</reference>
<dbReference type="PANTHER" id="PTHR43399:SF4">
    <property type="entry name" value="CELL WALL-ASSOCIATED PROTEASE"/>
    <property type="match status" value="1"/>
</dbReference>
<dbReference type="Gene3D" id="2.60.40.4070">
    <property type="match status" value="1"/>
</dbReference>
<organism evidence="8 9">
    <name type="scientific">Fodinibius salsisoli</name>
    <dbReference type="NCBI Taxonomy" id="2820877"/>
    <lineage>
        <taxon>Bacteria</taxon>
        <taxon>Pseudomonadati</taxon>
        <taxon>Balneolota</taxon>
        <taxon>Balneolia</taxon>
        <taxon>Balneolales</taxon>
        <taxon>Balneolaceae</taxon>
        <taxon>Fodinibius</taxon>
    </lineage>
</organism>
<dbReference type="PANTHER" id="PTHR43399">
    <property type="entry name" value="SUBTILISIN-RELATED"/>
    <property type="match status" value="1"/>
</dbReference>
<dbReference type="NCBIfam" id="TIGR04183">
    <property type="entry name" value="Por_Secre_tail"/>
    <property type="match status" value="1"/>
</dbReference>
<name>A0ABT3PS62_9BACT</name>
<dbReference type="InterPro" id="IPR026444">
    <property type="entry name" value="Secre_tail"/>
</dbReference>
<dbReference type="Pfam" id="PF18962">
    <property type="entry name" value="Por_Secre_tail"/>
    <property type="match status" value="1"/>
</dbReference>
<dbReference type="InterPro" id="IPR023828">
    <property type="entry name" value="Peptidase_S8_Ser-AS"/>
</dbReference>
<dbReference type="Pfam" id="PF00082">
    <property type="entry name" value="Peptidase_S8"/>
    <property type="match status" value="1"/>
</dbReference>
<keyword evidence="2 5" id="KW-0645">Protease</keyword>
<evidence type="ECO:0000256" key="5">
    <source>
        <dbReference type="PROSITE-ProRule" id="PRU01240"/>
    </source>
</evidence>
<dbReference type="InterPro" id="IPR022398">
    <property type="entry name" value="Peptidase_S8_His-AS"/>
</dbReference>
<evidence type="ECO:0000256" key="3">
    <source>
        <dbReference type="ARBA" id="ARBA00022801"/>
    </source>
</evidence>
<evidence type="ECO:0000259" key="7">
    <source>
        <dbReference type="Pfam" id="PF18962"/>
    </source>
</evidence>
<evidence type="ECO:0000256" key="2">
    <source>
        <dbReference type="ARBA" id="ARBA00022670"/>
    </source>
</evidence>
<keyword evidence="3 5" id="KW-0378">Hydrolase</keyword>
<evidence type="ECO:0000313" key="9">
    <source>
        <dbReference type="Proteomes" id="UP001207918"/>
    </source>
</evidence>
<dbReference type="Proteomes" id="UP001207918">
    <property type="component" value="Unassembled WGS sequence"/>
</dbReference>
<dbReference type="PROSITE" id="PS00137">
    <property type="entry name" value="SUBTILASE_HIS"/>
    <property type="match status" value="1"/>
</dbReference>
<dbReference type="InterPro" id="IPR036852">
    <property type="entry name" value="Peptidase_S8/S53_dom_sf"/>
</dbReference>
<feature type="active site" description="Charge relay system" evidence="5">
    <location>
        <position position="431"/>
    </location>
</feature>